<keyword evidence="3" id="KW-1185">Reference proteome</keyword>
<dbReference type="InterPro" id="IPR029016">
    <property type="entry name" value="GAF-like_dom_sf"/>
</dbReference>
<dbReference type="Proteomes" id="UP001500034">
    <property type="component" value="Unassembled WGS sequence"/>
</dbReference>
<reference evidence="3" key="1">
    <citation type="journal article" date="2019" name="Int. J. Syst. Evol. Microbiol.">
        <title>The Global Catalogue of Microorganisms (GCM) 10K type strain sequencing project: providing services to taxonomists for standard genome sequencing and annotation.</title>
        <authorList>
            <consortium name="The Broad Institute Genomics Platform"/>
            <consortium name="The Broad Institute Genome Sequencing Center for Infectious Disease"/>
            <person name="Wu L."/>
            <person name="Ma J."/>
        </authorList>
    </citation>
    <scope>NUCLEOTIDE SEQUENCE [LARGE SCALE GENOMIC DNA]</scope>
    <source>
        <strain evidence="3">JCM 17027</strain>
    </source>
</reference>
<dbReference type="SUPFAM" id="SSF55781">
    <property type="entry name" value="GAF domain-like"/>
    <property type="match status" value="1"/>
</dbReference>
<dbReference type="Gene3D" id="3.30.450.40">
    <property type="match status" value="1"/>
</dbReference>
<evidence type="ECO:0000259" key="1">
    <source>
        <dbReference type="Pfam" id="PF01590"/>
    </source>
</evidence>
<evidence type="ECO:0000313" key="2">
    <source>
        <dbReference type="EMBL" id="GAA3980916.1"/>
    </source>
</evidence>
<dbReference type="EMBL" id="BAABCQ010000056">
    <property type="protein sequence ID" value="GAA3980916.1"/>
    <property type="molecule type" value="Genomic_DNA"/>
</dbReference>
<comment type="caution">
    <text evidence="2">The sequence shown here is derived from an EMBL/GenBank/DDBJ whole genome shotgun (WGS) entry which is preliminary data.</text>
</comment>
<proteinExistence type="predicted"/>
<gene>
    <name evidence="2" type="ORF">GCM10022384_32700</name>
</gene>
<organism evidence="2 3">
    <name type="scientific">Streptomyces marokkonensis</name>
    <dbReference type="NCBI Taxonomy" id="324855"/>
    <lineage>
        <taxon>Bacteria</taxon>
        <taxon>Bacillati</taxon>
        <taxon>Actinomycetota</taxon>
        <taxon>Actinomycetes</taxon>
        <taxon>Kitasatosporales</taxon>
        <taxon>Streptomycetaceae</taxon>
        <taxon>Streptomyces</taxon>
    </lineage>
</organism>
<dbReference type="RefSeq" id="WP_425587849.1">
    <property type="nucleotide sequence ID" value="NZ_BAABCQ010000056.1"/>
</dbReference>
<name>A0ABP7QGW8_9ACTN</name>
<sequence>MDHAAELTGAASAALIATGPGRDCLAGIRTTGPHHVPETAPRLRVPIHVGDEAFGELRLAGRPGGVPFTAEDEQLVRVLATHAGIAVGTARLYETARQRERWIEGAAAVTIALLTALRHALTDAAGRPGVTRVEVTADAIAALPDGRDGVCG</sequence>
<evidence type="ECO:0000313" key="3">
    <source>
        <dbReference type="Proteomes" id="UP001500034"/>
    </source>
</evidence>
<accession>A0ABP7QGW8</accession>
<protein>
    <recommendedName>
        <fullName evidence="1">GAF domain-containing protein</fullName>
    </recommendedName>
</protein>
<feature type="domain" description="GAF" evidence="1">
    <location>
        <begin position="43"/>
        <end position="87"/>
    </location>
</feature>
<dbReference type="InterPro" id="IPR003018">
    <property type="entry name" value="GAF"/>
</dbReference>
<dbReference type="Pfam" id="PF01590">
    <property type="entry name" value="GAF"/>
    <property type="match status" value="1"/>
</dbReference>